<name>A0A7W7T0V3_9PSEU</name>
<dbReference type="AlphaFoldDB" id="A0A7W7T0V3"/>
<organism evidence="1 2">
    <name type="scientific">Saccharothrix violaceirubra</name>
    <dbReference type="NCBI Taxonomy" id="413306"/>
    <lineage>
        <taxon>Bacteria</taxon>
        <taxon>Bacillati</taxon>
        <taxon>Actinomycetota</taxon>
        <taxon>Actinomycetes</taxon>
        <taxon>Pseudonocardiales</taxon>
        <taxon>Pseudonocardiaceae</taxon>
        <taxon>Saccharothrix</taxon>
    </lineage>
</organism>
<sequence>MTFQVDVEQLRAHAANVAEIQARFAAVKAASAHITQDGQAYGVLCEWISGVLEGRHAEQDELIAYQEETLDIVVTTLLVGSDDYETVDADNASLVRAAGEGGPS</sequence>
<accession>A0A7W7T0V3</accession>
<comment type="caution">
    <text evidence="1">The sequence shown here is derived from an EMBL/GenBank/DDBJ whole genome shotgun (WGS) entry which is preliminary data.</text>
</comment>
<proteinExistence type="predicted"/>
<dbReference type="Proteomes" id="UP000542674">
    <property type="component" value="Unassembled WGS sequence"/>
</dbReference>
<evidence type="ECO:0000313" key="2">
    <source>
        <dbReference type="Proteomes" id="UP000542674"/>
    </source>
</evidence>
<dbReference type="RefSeq" id="WP_221447182.1">
    <property type="nucleotide sequence ID" value="NZ_BAABAI010000031.1"/>
</dbReference>
<evidence type="ECO:0000313" key="1">
    <source>
        <dbReference type="EMBL" id="MBB4964498.1"/>
    </source>
</evidence>
<keyword evidence="2" id="KW-1185">Reference proteome</keyword>
<reference evidence="1 2" key="1">
    <citation type="submission" date="2020-08" db="EMBL/GenBank/DDBJ databases">
        <title>Sequencing the genomes of 1000 actinobacteria strains.</title>
        <authorList>
            <person name="Klenk H.-P."/>
        </authorList>
    </citation>
    <scope>NUCLEOTIDE SEQUENCE [LARGE SCALE GENOMIC DNA]</scope>
    <source>
        <strain evidence="1 2">DSM 45084</strain>
    </source>
</reference>
<protein>
    <recommendedName>
        <fullName evidence="3">Excreted virulence factor EspC (Type VII ESX diderm)</fullName>
    </recommendedName>
</protein>
<gene>
    <name evidence="1" type="ORF">F4559_001857</name>
</gene>
<dbReference type="EMBL" id="JACHJS010000001">
    <property type="protein sequence ID" value="MBB4964498.1"/>
    <property type="molecule type" value="Genomic_DNA"/>
</dbReference>
<evidence type="ECO:0008006" key="3">
    <source>
        <dbReference type="Google" id="ProtNLM"/>
    </source>
</evidence>